<dbReference type="EMBL" id="CM012445">
    <property type="protein sequence ID" value="RVE68316.1"/>
    <property type="molecule type" value="Genomic_DNA"/>
</dbReference>
<proteinExistence type="predicted"/>
<accession>A0A3S2PS16</accession>
<dbReference type="PANTHER" id="PTHR36129:SF2">
    <property type="entry name" value="RICIN B LECTIN DOMAIN-CONTAINING PROTEIN"/>
    <property type="match status" value="1"/>
</dbReference>
<dbReference type="InterPro" id="IPR035992">
    <property type="entry name" value="Ricin_B-like_lectins"/>
</dbReference>
<dbReference type="SUPFAM" id="SSF50370">
    <property type="entry name" value="Ricin B-like lectins"/>
    <property type="match status" value="1"/>
</dbReference>
<evidence type="ECO:0000313" key="2">
    <source>
        <dbReference type="Proteomes" id="UP000283210"/>
    </source>
</evidence>
<dbReference type="AlphaFoldDB" id="A0A3S2PS16"/>
<reference evidence="1 2" key="1">
    <citation type="submission" date="2018-11" db="EMBL/GenBank/DDBJ databases">
        <authorList>
            <person name="Lopez-Roques C."/>
            <person name="Donnadieu C."/>
            <person name="Bouchez O."/>
            <person name="Klopp C."/>
            <person name="Cabau C."/>
            <person name="Zahm M."/>
        </authorList>
    </citation>
    <scope>NUCLEOTIDE SEQUENCE [LARGE SCALE GENOMIC DNA]</scope>
    <source>
        <strain evidence="1">RS831</strain>
        <tissue evidence="1">Whole body</tissue>
    </source>
</reference>
<gene>
    <name evidence="1" type="ORF">OJAV_G00090810</name>
</gene>
<dbReference type="Gene3D" id="2.80.10.50">
    <property type="match status" value="1"/>
</dbReference>
<dbReference type="Proteomes" id="UP000283210">
    <property type="component" value="Chromosome 9"/>
</dbReference>
<dbReference type="PROSITE" id="PS50231">
    <property type="entry name" value="RICIN_B_LECTIN"/>
    <property type="match status" value="1"/>
</dbReference>
<keyword evidence="2" id="KW-1185">Reference proteome</keyword>
<dbReference type="InterPro" id="IPR052678">
    <property type="entry name" value="OST-beta_subunit"/>
</dbReference>
<organism evidence="1 2">
    <name type="scientific">Oryzias javanicus</name>
    <name type="common">Javanese ricefish</name>
    <name type="synonym">Aplocheilus javanicus</name>
    <dbReference type="NCBI Taxonomy" id="123683"/>
    <lineage>
        <taxon>Eukaryota</taxon>
        <taxon>Metazoa</taxon>
        <taxon>Chordata</taxon>
        <taxon>Craniata</taxon>
        <taxon>Vertebrata</taxon>
        <taxon>Euteleostomi</taxon>
        <taxon>Actinopterygii</taxon>
        <taxon>Neopterygii</taxon>
        <taxon>Teleostei</taxon>
        <taxon>Neoteleostei</taxon>
        <taxon>Acanthomorphata</taxon>
        <taxon>Ovalentaria</taxon>
        <taxon>Atherinomorphae</taxon>
        <taxon>Beloniformes</taxon>
        <taxon>Adrianichthyidae</taxon>
        <taxon>Oryziinae</taxon>
        <taxon>Oryzias</taxon>
    </lineage>
</organism>
<protein>
    <submittedName>
        <fullName evidence="1">Uncharacterized protein</fullName>
    </submittedName>
</protein>
<sequence length="89" mass="9846">MMLGKCLQGSEEPSGGRVSLEGCDPFSPLQEWLWQLEGHALLSRHTGECLTAPNGEYEGVRLQPAFPQVEWKWEGKQTARHGAAPRKAS</sequence>
<reference evidence="1 2" key="2">
    <citation type="submission" date="2019-01" db="EMBL/GenBank/DDBJ databases">
        <title>A chromosome length genome reference of the Java medaka (oryzias javanicus).</title>
        <authorList>
            <person name="Herpin A."/>
            <person name="Takehana Y."/>
            <person name="Naruse K."/>
            <person name="Ansai S."/>
            <person name="Kawaguchi M."/>
        </authorList>
    </citation>
    <scope>NUCLEOTIDE SEQUENCE [LARGE SCALE GENOMIC DNA]</scope>
    <source>
        <strain evidence="1">RS831</strain>
        <tissue evidence="1">Whole body</tissue>
    </source>
</reference>
<dbReference type="PANTHER" id="PTHR36129">
    <property type="entry name" value="ORGANIC SOLUTE TRANSPORTER SUBUNIT BETA-RELATED"/>
    <property type="match status" value="1"/>
</dbReference>
<evidence type="ECO:0000313" key="1">
    <source>
        <dbReference type="EMBL" id="RVE68316.1"/>
    </source>
</evidence>
<name>A0A3S2PS16_ORYJA</name>
<dbReference type="OrthoDB" id="9899510at2759"/>